<comment type="cofactor">
    <cofactor evidence="1">
        <name>Mg(2+)</name>
        <dbReference type="ChEBI" id="CHEBI:18420"/>
    </cofactor>
</comment>
<dbReference type="GO" id="GO:0009117">
    <property type="term" value="P:nucleotide metabolic process"/>
    <property type="evidence" value="ECO:0007669"/>
    <property type="project" value="UniProtKB-KW"/>
</dbReference>
<dbReference type="GO" id="GO:0036222">
    <property type="term" value="F:XTP diphosphatase activity"/>
    <property type="evidence" value="ECO:0007669"/>
    <property type="project" value="RHEA"/>
</dbReference>
<evidence type="ECO:0000256" key="14">
    <source>
        <dbReference type="ARBA" id="ARBA00078805"/>
    </source>
</evidence>
<comment type="similarity">
    <text evidence="2">Belongs to the HAM1 NTPase family.</text>
</comment>
<evidence type="ECO:0000256" key="9">
    <source>
        <dbReference type="ARBA" id="ARBA00051875"/>
    </source>
</evidence>
<dbReference type="NCBIfam" id="TIGR00042">
    <property type="entry name" value="RdgB/HAM1 family non-canonical purine NTP pyrophosphatase"/>
    <property type="match status" value="1"/>
</dbReference>
<comment type="caution">
    <text evidence="17">The sequence shown here is derived from an EMBL/GenBank/DDBJ whole genome shotgun (WGS) entry which is preliminary data.</text>
</comment>
<dbReference type="SUPFAM" id="SSF52972">
    <property type="entry name" value="ITPase-like"/>
    <property type="match status" value="1"/>
</dbReference>
<name>A0A645FXU9_9ZZZZ</name>
<dbReference type="EMBL" id="VSSQ01063721">
    <property type="protein sequence ID" value="MPN16724.1"/>
    <property type="molecule type" value="Genomic_DNA"/>
</dbReference>
<evidence type="ECO:0000256" key="1">
    <source>
        <dbReference type="ARBA" id="ARBA00001946"/>
    </source>
</evidence>
<evidence type="ECO:0000256" key="5">
    <source>
        <dbReference type="ARBA" id="ARBA00022741"/>
    </source>
</evidence>
<keyword evidence="5" id="KW-0547">Nucleotide-binding</keyword>
<dbReference type="GO" id="GO:0005829">
    <property type="term" value="C:cytosol"/>
    <property type="evidence" value="ECO:0007669"/>
    <property type="project" value="TreeGrafter"/>
</dbReference>
<dbReference type="GO" id="GO:0017111">
    <property type="term" value="F:ribonucleoside triphosphate phosphatase activity"/>
    <property type="evidence" value="ECO:0007669"/>
    <property type="project" value="InterPro"/>
</dbReference>
<sequence length="174" mass="18934">MLGDRFRLISMREAGFEEEVEETGDTFAANAILKAEAVRNATGFAALADDSGLMVDALEGAPGVYSARFAGTHGDDQANNDLLIEKLKDVPAPRAAQFVSSLALAHPFLPTRLFEGICPGKITFAPRGDHGFGYDPYFEYENGLTFAEMTEKEKSSVSHRARAMQKLLEALESE</sequence>
<evidence type="ECO:0000256" key="6">
    <source>
        <dbReference type="ARBA" id="ARBA00022801"/>
    </source>
</evidence>
<dbReference type="FunFam" id="3.90.950.10:FF:000001">
    <property type="entry name" value="dITP/XTP pyrophosphatase"/>
    <property type="match status" value="1"/>
</dbReference>
<dbReference type="GO" id="GO:0035870">
    <property type="term" value="F:dITP diphosphatase activity"/>
    <property type="evidence" value="ECO:0007669"/>
    <property type="project" value="RHEA"/>
</dbReference>
<protein>
    <recommendedName>
        <fullName evidence="12">dITP/XTP pyrophosphatase</fullName>
        <ecNumber evidence="11">3.6.1.66</ecNumber>
    </recommendedName>
    <alternativeName>
        <fullName evidence="13">Non-canonical purine NTP pyrophosphatase</fullName>
    </alternativeName>
    <alternativeName>
        <fullName evidence="14">Non-standard purine NTP pyrophosphatase</fullName>
    </alternativeName>
    <alternativeName>
        <fullName evidence="16">Nucleoside-triphosphate diphosphatase</fullName>
    </alternativeName>
    <alternativeName>
        <fullName evidence="15">Nucleoside-triphosphate pyrophosphatase</fullName>
    </alternativeName>
</protein>
<dbReference type="Pfam" id="PF01725">
    <property type="entry name" value="Ham1p_like"/>
    <property type="match status" value="1"/>
</dbReference>
<dbReference type="HAMAP" id="MF_01405">
    <property type="entry name" value="Non_canon_purine_NTPase"/>
    <property type="match status" value="1"/>
</dbReference>
<evidence type="ECO:0000256" key="8">
    <source>
        <dbReference type="ARBA" id="ARBA00023080"/>
    </source>
</evidence>
<evidence type="ECO:0000256" key="2">
    <source>
        <dbReference type="ARBA" id="ARBA00008023"/>
    </source>
</evidence>
<evidence type="ECO:0000256" key="7">
    <source>
        <dbReference type="ARBA" id="ARBA00022842"/>
    </source>
</evidence>
<evidence type="ECO:0000256" key="10">
    <source>
        <dbReference type="ARBA" id="ARBA00052017"/>
    </source>
</evidence>
<evidence type="ECO:0000256" key="16">
    <source>
        <dbReference type="ARBA" id="ARBA00083635"/>
    </source>
</evidence>
<dbReference type="EC" id="3.6.1.66" evidence="11"/>
<keyword evidence="6 17" id="KW-0378">Hydrolase</keyword>
<keyword evidence="8" id="KW-0546">Nucleotide metabolism</keyword>
<evidence type="ECO:0000256" key="12">
    <source>
        <dbReference type="ARBA" id="ARBA00071289"/>
    </source>
</evidence>
<gene>
    <name evidence="17" type="ORF">SDC9_164069</name>
</gene>
<keyword evidence="4" id="KW-0479">Metal-binding</keyword>
<dbReference type="GO" id="GO:0009146">
    <property type="term" value="P:purine nucleoside triphosphate catabolic process"/>
    <property type="evidence" value="ECO:0007669"/>
    <property type="project" value="UniProtKB-ARBA"/>
</dbReference>
<organism evidence="17">
    <name type="scientific">bioreactor metagenome</name>
    <dbReference type="NCBI Taxonomy" id="1076179"/>
    <lineage>
        <taxon>unclassified sequences</taxon>
        <taxon>metagenomes</taxon>
        <taxon>ecological metagenomes</taxon>
    </lineage>
</organism>
<dbReference type="GO" id="GO:0036220">
    <property type="term" value="F:ITP diphosphatase activity"/>
    <property type="evidence" value="ECO:0007669"/>
    <property type="project" value="UniProtKB-EC"/>
</dbReference>
<reference evidence="17" key="1">
    <citation type="submission" date="2019-08" db="EMBL/GenBank/DDBJ databases">
        <authorList>
            <person name="Kucharzyk K."/>
            <person name="Murdoch R.W."/>
            <person name="Higgins S."/>
            <person name="Loffler F."/>
        </authorList>
    </citation>
    <scope>NUCLEOTIDE SEQUENCE</scope>
</reference>
<comment type="catalytic activity">
    <reaction evidence="9">
        <text>dITP + H2O = dIMP + diphosphate + H(+)</text>
        <dbReference type="Rhea" id="RHEA:28342"/>
        <dbReference type="ChEBI" id="CHEBI:15377"/>
        <dbReference type="ChEBI" id="CHEBI:15378"/>
        <dbReference type="ChEBI" id="CHEBI:33019"/>
        <dbReference type="ChEBI" id="CHEBI:61194"/>
        <dbReference type="ChEBI" id="CHEBI:61382"/>
        <dbReference type="EC" id="3.6.1.66"/>
    </reaction>
</comment>
<dbReference type="PANTHER" id="PTHR11067:SF9">
    <property type="entry name" value="INOSINE TRIPHOSPHATE PYROPHOSPHATASE"/>
    <property type="match status" value="1"/>
</dbReference>
<dbReference type="PANTHER" id="PTHR11067">
    <property type="entry name" value="INOSINE TRIPHOSPHATE PYROPHOSPHATASE/HAM1 PROTEIN"/>
    <property type="match status" value="1"/>
</dbReference>
<keyword evidence="7" id="KW-0460">Magnesium</keyword>
<dbReference type="GO" id="GO:0000166">
    <property type="term" value="F:nucleotide binding"/>
    <property type="evidence" value="ECO:0007669"/>
    <property type="project" value="UniProtKB-KW"/>
</dbReference>
<accession>A0A645FXU9</accession>
<dbReference type="InterPro" id="IPR020922">
    <property type="entry name" value="dITP/XTP_pyrophosphatase"/>
</dbReference>
<evidence type="ECO:0000256" key="3">
    <source>
        <dbReference type="ARBA" id="ARBA00011738"/>
    </source>
</evidence>
<evidence type="ECO:0000313" key="17">
    <source>
        <dbReference type="EMBL" id="MPN16724.1"/>
    </source>
</evidence>
<comment type="catalytic activity">
    <reaction evidence="10">
        <text>XTP + H2O = XMP + diphosphate + H(+)</text>
        <dbReference type="Rhea" id="RHEA:28610"/>
        <dbReference type="ChEBI" id="CHEBI:15377"/>
        <dbReference type="ChEBI" id="CHEBI:15378"/>
        <dbReference type="ChEBI" id="CHEBI:33019"/>
        <dbReference type="ChEBI" id="CHEBI:57464"/>
        <dbReference type="ChEBI" id="CHEBI:61314"/>
        <dbReference type="EC" id="3.6.1.66"/>
    </reaction>
</comment>
<evidence type="ECO:0000256" key="11">
    <source>
        <dbReference type="ARBA" id="ARBA00066468"/>
    </source>
</evidence>
<dbReference type="Gene3D" id="3.90.950.10">
    <property type="match status" value="1"/>
</dbReference>
<evidence type="ECO:0000256" key="15">
    <source>
        <dbReference type="ARBA" id="ARBA00083186"/>
    </source>
</evidence>
<dbReference type="CDD" id="cd00515">
    <property type="entry name" value="HAM1"/>
    <property type="match status" value="1"/>
</dbReference>
<comment type="subunit">
    <text evidence="3">Homodimer.</text>
</comment>
<proteinExistence type="inferred from homology"/>
<evidence type="ECO:0000256" key="4">
    <source>
        <dbReference type="ARBA" id="ARBA00022723"/>
    </source>
</evidence>
<dbReference type="GO" id="GO:0046872">
    <property type="term" value="F:metal ion binding"/>
    <property type="evidence" value="ECO:0007669"/>
    <property type="project" value="UniProtKB-KW"/>
</dbReference>
<evidence type="ECO:0000256" key="13">
    <source>
        <dbReference type="ARBA" id="ARBA00075987"/>
    </source>
</evidence>
<dbReference type="AlphaFoldDB" id="A0A645FXU9"/>
<dbReference type="InterPro" id="IPR029001">
    <property type="entry name" value="ITPase-like_fam"/>
</dbReference>
<dbReference type="InterPro" id="IPR002637">
    <property type="entry name" value="RdgB/HAM1"/>
</dbReference>